<protein>
    <submittedName>
        <fullName evidence="2">Uncharacterized protein</fullName>
    </submittedName>
</protein>
<dbReference type="RefSeq" id="WP_183617602.1">
    <property type="nucleotide sequence ID" value="NZ_JACIDY010000007.1"/>
</dbReference>
<sequence length="105" mass="11334">MISQLATLFSLATFASFAVSAGEAAARSSTTLPGDFDLANTLSRRSGDRDFRLSGRDTARFRDEKIRPQISYNPIEGGPSLELGAFGGGRKGRPKLVHVGVDWNF</sequence>
<organism evidence="2 3">
    <name type="scientific">Novosphingobium fluoreni</name>
    <dbReference type="NCBI Taxonomy" id="1391222"/>
    <lineage>
        <taxon>Bacteria</taxon>
        <taxon>Pseudomonadati</taxon>
        <taxon>Pseudomonadota</taxon>
        <taxon>Alphaproteobacteria</taxon>
        <taxon>Sphingomonadales</taxon>
        <taxon>Sphingomonadaceae</taxon>
        <taxon>Novosphingobium</taxon>
    </lineage>
</organism>
<comment type="caution">
    <text evidence="2">The sequence shown here is derived from an EMBL/GenBank/DDBJ whole genome shotgun (WGS) entry which is preliminary data.</text>
</comment>
<evidence type="ECO:0000313" key="2">
    <source>
        <dbReference type="EMBL" id="MBB3941057.1"/>
    </source>
</evidence>
<keyword evidence="1" id="KW-0732">Signal</keyword>
<feature type="chain" id="PRO_5031548741" evidence="1">
    <location>
        <begin position="22"/>
        <end position="105"/>
    </location>
</feature>
<accession>A0A7W6G0C3</accession>
<evidence type="ECO:0000256" key="1">
    <source>
        <dbReference type="SAM" id="SignalP"/>
    </source>
</evidence>
<reference evidence="2 3" key="1">
    <citation type="submission" date="2020-08" db="EMBL/GenBank/DDBJ databases">
        <title>Genomic Encyclopedia of Type Strains, Phase IV (KMG-IV): sequencing the most valuable type-strain genomes for metagenomic binning, comparative biology and taxonomic classification.</title>
        <authorList>
            <person name="Goeker M."/>
        </authorList>
    </citation>
    <scope>NUCLEOTIDE SEQUENCE [LARGE SCALE GENOMIC DNA]</scope>
    <source>
        <strain evidence="2 3">DSM 27568</strain>
    </source>
</reference>
<proteinExistence type="predicted"/>
<dbReference type="EMBL" id="JACIDY010000007">
    <property type="protein sequence ID" value="MBB3941057.1"/>
    <property type="molecule type" value="Genomic_DNA"/>
</dbReference>
<feature type="signal peptide" evidence="1">
    <location>
        <begin position="1"/>
        <end position="21"/>
    </location>
</feature>
<keyword evidence="3" id="KW-1185">Reference proteome</keyword>
<dbReference type="AlphaFoldDB" id="A0A7W6G0C3"/>
<dbReference type="Proteomes" id="UP000561459">
    <property type="component" value="Unassembled WGS sequence"/>
</dbReference>
<evidence type="ECO:0000313" key="3">
    <source>
        <dbReference type="Proteomes" id="UP000561459"/>
    </source>
</evidence>
<gene>
    <name evidence="2" type="ORF">GGR39_002725</name>
</gene>
<name>A0A7W6G0C3_9SPHN</name>